<dbReference type="RefSeq" id="XP_031027546.1">
    <property type="nucleotide sequence ID" value="XM_031166620.1"/>
</dbReference>
<keyword evidence="4 13" id="KW-0812">Transmembrane</keyword>
<dbReference type="Proteomes" id="UP000319731">
    <property type="component" value="Unassembled WGS sequence"/>
</dbReference>
<dbReference type="SMART" id="SM01117">
    <property type="entry name" value="Cyt-b5"/>
    <property type="match status" value="1"/>
</dbReference>
<dbReference type="InterPro" id="IPR001199">
    <property type="entry name" value="Cyt_B5-like_heme/steroid-bd"/>
</dbReference>
<keyword evidence="5" id="KW-0479">Metal-binding</keyword>
<accession>A0A507CIR6</accession>
<keyword evidence="12" id="KW-0275">Fatty acid biosynthesis</keyword>
<dbReference type="GO" id="GO:0004768">
    <property type="term" value="F:stearoyl-CoA 9-desaturase activity"/>
    <property type="evidence" value="ECO:0007669"/>
    <property type="project" value="InterPro"/>
</dbReference>
<feature type="transmembrane region" description="Helical" evidence="13">
    <location>
        <begin position="65"/>
        <end position="87"/>
    </location>
</feature>
<keyword evidence="9" id="KW-0408">Iron</keyword>
<dbReference type="AlphaFoldDB" id="A0A507CIR6"/>
<sequence length="379" mass="43278">MGVSLASQRMYGMLFVHGIAFMVPFYMTFSRERLAIIVGCYAAAMLSITVGYHRMHSHHSFKPSLIVRLLVALFGASAFQGSIKWWVVRHRLHHRFPDSDNDPYNARRGLWYSHMGWIFQTAHYSKLKEIDDSDLTADKIVVFQNKYFNLLAIFMCFIFPAMIGAVFFNDALGGLMYGGFVKAVCLWHATFAVNSLSHWNGDQPYTLDSTARDNWWLSFLTNGEGNHNFHHAFPRDYRCGSYWAQYDPTKWTIYLLSLVNLATDLYRIDDESIEKDAIVVGEIVLKKRRQSVSWGIPDADLPKFTMHQVREQCSRKAMSLLVIDGYVIDVGGFYEDHPGGRDLLAELVGQDATTAFYDRAHNEGAHVTMRTLAVGKLID</sequence>
<keyword evidence="3" id="KW-0444">Lipid biosynthesis</keyword>
<dbReference type="PROSITE" id="PS00476">
    <property type="entry name" value="FATTY_ACID_DESATUR_1"/>
    <property type="match status" value="1"/>
</dbReference>
<dbReference type="PRINTS" id="PR00075">
    <property type="entry name" value="FACDDSATRASE"/>
</dbReference>
<comment type="similarity">
    <text evidence="2">Belongs to the fatty acid desaturase type 1 family.</text>
</comment>
<dbReference type="PROSITE" id="PS50255">
    <property type="entry name" value="CYTOCHROME_B5_2"/>
    <property type="match status" value="1"/>
</dbReference>
<feature type="transmembrane region" description="Helical" evidence="13">
    <location>
        <begin position="34"/>
        <end position="53"/>
    </location>
</feature>
<keyword evidence="7 13" id="KW-1133">Transmembrane helix</keyword>
<dbReference type="PANTHER" id="PTHR11351">
    <property type="entry name" value="ACYL-COA DESATURASE"/>
    <property type="match status" value="1"/>
</dbReference>
<dbReference type="GO" id="GO:0006636">
    <property type="term" value="P:unsaturated fatty acid biosynthetic process"/>
    <property type="evidence" value="ECO:0007669"/>
    <property type="project" value="InterPro"/>
</dbReference>
<evidence type="ECO:0000256" key="8">
    <source>
        <dbReference type="ARBA" id="ARBA00023002"/>
    </source>
</evidence>
<reference evidence="15 16" key="1">
    <citation type="journal article" date="2019" name="Sci. Rep.">
        <title>Comparative genomics of chytrid fungi reveal insights into the obligate biotrophic and pathogenic lifestyle of Synchytrium endobioticum.</title>
        <authorList>
            <person name="van de Vossenberg B.T.L.H."/>
            <person name="Warris S."/>
            <person name="Nguyen H.D.T."/>
            <person name="van Gent-Pelzer M.P.E."/>
            <person name="Joly D.L."/>
            <person name="van de Geest H.C."/>
            <person name="Bonants P.J.M."/>
            <person name="Smith D.S."/>
            <person name="Levesque C.A."/>
            <person name="van der Lee T.A.J."/>
        </authorList>
    </citation>
    <scope>NUCLEOTIDE SEQUENCE [LARGE SCALE GENOMIC DNA]</scope>
    <source>
        <strain evidence="15 16">JEL517</strain>
    </source>
</reference>
<evidence type="ECO:0000256" key="3">
    <source>
        <dbReference type="ARBA" id="ARBA00022516"/>
    </source>
</evidence>
<feature type="domain" description="Cytochrome b5 heme-binding" evidence="14">
    <location>
        <begin position="301"/>
        <end position="378"/>
    </location>
</feature>
<evidence type="ECO:0000256" key="13">
    <source>
        <dbReference type="SAM" id="Phobius"/>
    </source>
</evidence>
<evidence type="ECO:0000313" key="15">
    <source>
        <dbReference type="EMBL" id="TPX37635.1"/>
    </source>
</evidence>
<dbReference type="InterPro" id="IPR015876">
    <property type="entry name" value="Acyl-CoA_DS"/>
</dbReference>
<keyword evidence="10" id="KW-0443">Lipid metabolism</keyword>
<dbReference type="InterPro" id="IPR001522">
    <property type="entry name" value="FADS-1_CS"/>
</dbReference>
<evidence type="ECO:0000259" key="14">
    <source>
        <dbReference type="PROSITE" id="PS50255"/>
    </source>
</evidence>
<dbReference type="GeneID" id="42001917"/>
<keyword evidence="16" id="KW-1185">Reference proteome</keyword>
<protein>
    <recommendedName>
        <fullName evidence="14">Cytochrome b5 heme-binding domain-containing protein</fullName>
    </recommendedName>
</protein>
<proteinExistence type="inferred from homology"/>
<evidence type="ECO:0000256" key="2">
    <source>
        <dbReference type="ARBA" id="ARBA00009295"/>
    </source>
</evidence>
<dbReference type="PANTHER" id="PTHR11351:SF31">
    <property type="entry name" value="DESATURASE 1, ISOFORM A-RELATED"/>
    <property type="match status" value="1"/>
</dbReference>
<organism evidence="15 16">
    <name type="scientific">Synchytrium microbalum</name>
    <dbReference type="NCBI Taxonomy" id="1806994"/>
    <lineage>
        <taxon>Eukaryota</taxon>
        <taxon>Fungi</taxon>
        <taxon>Fungi incertae sedis</taxon>
        <taxon>Chytridiomycota</taxon>
        <taxon>Chytridiomycota incertae sedis</taxon>
        <taxon>Chytridiomycetes</taxon>
        <taxon>Synchytriales</taxon>
        <taxon>Synchytriaceae</taxon>
        <taxon>Synchytrium</taxon>
    </lineage>
</organism>
<dbReference type="GO" id="GO:0005506">
    <property type="term" value="F:iron ion binding"/>
    <property type="evidence" value="ECO:0007669"/>
    <property type="project" value="TreeGrafter"/>
</dbReference>
<dbReference type="OrthoDB" id="10260134at2759"/>
<evidence type="ECO:0000256" key="9">
    <source>
        <dbReference type="ARBA" id="ARBA00023004"/>
    </source>
</evidence>
<dbReference type="Pfam" id="PF00487">
    <property type="entry name" value="FA_desaturase"/>
    <property type="match status" value="1"/>
</dbReference>
<evidence type="ECO:0000313" key="16">
    <source>
        <dbReference type="Proteomes" id="UP000319731"/>
    </source>
</evidence>
<dbReference type="SUPFAM" id="SSF55856">
    <property type="entry name" value="Cytochrome b5-like heme/steroid binding domain"/>
    <property type="match status" value="1"/>
</dbReference>
<gene>
    <name evidence="15" type="ORF">SmJEL517_g00691</name>
</gene>
<comment type="caution">
    <text evidence="15">The sequence shown here is derived from an EMBL/GenBank/DDBJ whole genome shotgun (WGS) entry which is preliminary data.</text>
</comment>
<dbReference type="EMBL" id="QEAO01000002">
    <property type="protein sequence ID" value="TPX37635.1"/>
    <property type="molecule type" value="Genomic_DNA"/>
</dbReference>
<keyword evidence="11 13" id="KW-0472">Membrane</keyword>
<keyword evidence="8" id="KW-0560">Oxidoreductase</keyword>
<dbReference type="InterPro" id="IPR009160">
    <property type="entry name" value="Acyl-CoA_deSatase_haem/ster-bd"/>
</dbReference>
<comment type="subcellular location">
    <subcellularLocation>
        <location evidence="1">Membrane</location>
        <topology evidence="1">Multi-pass membrane protein</topology>
    </subcellularLocation>
</comment>
<evidence type="ECO:0000256" key="6">
    <source>
        <dbReference type="ARBA" id="ARBA00022832"/>
    </source>
</evidence>
<dbReference type="STRING" id="1806994.A0A507CIR6"/>
<feature type="transmembrane region" description="Helical" evidence="13">
    <location>
        <begin position="147"/>
        <end position="168"/>
    </location>
</feature>
<evidence type="ECO:0000256" key="10">
    <source>
        <dbReference type="ARBA" id="ARBA00023098"/>
    </source>
</evidence>
<keyword evidence="6" id="KW-0276">Fatty acid metabolism</keyword>
<evidence type="ECO:0000256" key="7">
    <source>
        <dbReference type="ARBA" id="ARBA00022989"/>
    </source>
</evidence>
<evidence type="ECO:0000256" key="5">
    <source>
        <dbReference type="ARBA" id="ARBA00022723"/>
    </source>
</evidence>
<evidence type="ECO:0000256" key="1">
    <source>
        <dbReference type="ARBA" id="ARBA00004141"/>
    </source>
</evidence>
<dbReference type="InterPro" id="IPR036400">
    <property type="entry name" value="Cyt_B5-like_heme/steroid_sf"/>
</dbReference>
<dbReference type="GO" id="GO:0005789">
    <property type="term" value="C:endoplasmic reticulum membrane"/>
    <property type="evidence" value="ECO:0007669"/>
    <property type="project" value="TreeGrafter"/>
</dbReference>
<name>A0A507CIR6_9FUNG</name>
<feature type="transmembrane region" description="Helical" evidence="13">
    <location>
        <begin position="6"/>
        <end position="27"/>
    </location>
</feature>
<dbReference type="InterPro" id="IPR005804">
    <property type="entry name" value="FA_desaturase_dom"/>
</dbReference>
<dbReference type="Gene3D" id="3.10.120.10">
    <property type="entry name" value="Cytochrome b5-like heme/steroid binding domain"/>
    <property type="match status" value="1"/>
</dbReference>
<dbReference type="Pfam" id="PF00173">
    <property type="entry name" value="Cyt-b5"/>
    <property type="match status" value="1"/>
</dbReference>
<evidence type="ECO:0000256" key="4">
    <source>
        <dbReference type="ARBA" id="ARBA00022692"/>
    </source>
</evidence>
<dbReference type="PIRSF" id="PIRSF000345">
    <property type="entry name" value="OLE1"/>
    <property type="match status" value="1"/>
</dbReference>
<evidence type="ECO:0000256" key="11">
    <source>
        <dbReference type="ARBA" id="ARBA00023136"/>
    </source>
</evidence>
<evidence type="ECO:0000256" key="12">
    <source>
        <dbReference type="ARBA" id="ARBA00023160"/>
    </source>
</evidence>
<dbReference type="CDD" id="cd03505">
    <property type="entry name" value="Delta9-FADS-like"/>
    <property type="match status" value="1"/>
</dbReference>